<sequence length="159" mass="17414">MRFVIFSPLSPSPCHVSLTHIHGIRLKRGAQTVALCPSHTFPEVALEKAPHRPPPGAVSFASHQRPCLVAIGTSFLHYAVLCPGAAVRVWRALVQRHLQGSGHVPLREAPQGVRGEAERCRGVELGGLVKDAGRGDPDNEWPHVQRCRSDLQPRLLLEE</sequence>
<feature type="non-terminal residue" evidence="1">
    <location>
        <position position="159"/>
    </location>
</feature>
<accession>A0AAW3A0I2</accession>
<dbReference type="AlphaFoldDB" id="A0AAW3A0I2"/>
<name>A0AAW3A0I2_9TRYP</name>
<reference evidence="1 2" key="1">
    <citation type="submission" date="2024-02" db="EMBL/GenBank/DDBJ databases">
        <title>FIRST GENOME SEQUENCES OF Leishmania (Viannia) shawi, Leishmania (Viannia) lindenbergi AND Leishmania (Viannia) utingensis.</title>
        <authorList>
            <person name="Resadore F."/>
            <person name="Custodio M.G.F."/>
            <person name="Boite M.C."/>
            <person name="Cupolillo E."/>
            <person name="Ferreira G.E.M."/>
        </authorList>
    </citation>
    <scope>NUCLEOTIDE SEQUENCE [LARGE SCALE GENOMIC DNA]</scope>
    <source>
        <strain evidence="1 2">ITUB/BR/1977/M4964</strain>
    </source>
</reference>
<proteinExistence type="predicted"/>
<evidence type="ECO:0000313" key="1">
    <source>
        <dbReference type="EMBL" id="KAL0497662.1"/>
    </source>
</evidence>
<dbReference type="Proteomes" id="UP001482455">
    <property type="component" value="Unassembled WGS sequence"/>
</dbReference>
<dbReference type="EMBL" id="JBAMZL010000034">
    <property type="protein sequence ID" value="KAL0497662.1"/>
    <property type="molecule type" value="Genomic_DNA"/>
</dbReference>
<protein>
    <submittedName>
        <fullName evidence="1">Uncharacterized protein</fullName>
    </submittedName>
</protein>
<evidence type="ECO:0000313" key="2">
    <source>
        <dbReference type="Proteomes" id="UP001482455"/>
    </source>
</evidence>
<keyword evidence="2" id="KW-1185">Reference proteome</keyword>
<organism evidence="1 2">
    <name type="scientific">Leishmania utingensis</name>
    <dbReference type="NCBI Taxonomy" id="653362"/>
    <lineage>
        <taxon>Eukaryota</taxon>
        <taxon>Discoba</taxon>
        <taxon>Euglenozoa</taxon>
        <taxon>Kinetoplastea</taxon>
        <taxon>Metakinetoplastina</taxon>
        <taxon>Trypanosomatida</taxon>
        <taxon>Trypanosomatidae</taxon>
        <taxon>Leishmaniinae</taxon>
        <taxon>Leishmania</taxon>
    </lineage>
</organism>
<comment type="caution">
    <text evidence="1">The sequence shown here is derived from an EMBL/GenBank/DDBJ whole genome shotgun (WGS) entry which is preliminary data.</text>
</comment>
<gene>
    <name evidence="1" type="ORF">Q4I30_006685</name>
</gene>